<dbReference type="Proteomes" id="UP000070252">
    <property type="component" value="Unassembled WGS sequence"/>
</dbReference>
<keyword evidence="2" id="KW-1185">Reference proteome</keyword>
<protein>
    <submittedName>
        <fullName evidence="1">Uncharacterized protein</fullName>
    </submittedName>
</protein>
<organism evidence="1 2">
    <name type="scientific">Paenibacillus jilunlii</name>
    <dbReference type="NCBI Taxonomy" id="682956"/>
    <lineage>
        <taxon>Bacteria</taxon>
        <taxon>Bacillati</taxon>
        <taxon>Bacillota</taxon>
        <taxon>Bacilli</taxon>
        <taxon>Bacillales</taxon>
        <taxon>Paenibacillaceae</taxon>
        <taxon>Paenibacillus</taxon>
    </lineage>
</organism>
<proteinExistence type="predicted"/>
<sequence>MADLRGNADGRFCARQRRQAVLRGNADRRFCVARRRAVLRGNADGRFCVRQPQTGGSSTPPTPFPFLAVALGPSQIERYLCANCAFYNYSEQMSSKMSNKCISYN</sequence>
<comment type="caution">
    <text evidence="1">The sequence shown here is derived from an EMBL/GenBank/DDBJ whole genome shotgun (WGS) entry which is preliminary data.</text>
</comment>
<reference evidence="1 2" key="1">
    <citation type="submission" date="2015-08" db="EMBL/GenBank/DDBJ databases">
        <title>Genome of Paenibacillus jilunlii.</title>
        <authorList>
            <person name="Sant'Anna F.H."/>
            <person name="Ambrosini A."/>
            <person name="Souza R."/>
            <person name="Bach E."/>
            <person name="Fernandes G."/>
            <person name="Balsanelli E."/>
            <person name="Baura V.A."/>
            <person name="Pedrosa F.O."/>
            <person name="Souza E.M."/>
            <person name="Passaglia L."/>
        </authorList>
    </citation>
    <scope>NUCLEOTIDE SEQUENCE [LARGE SCALE GENOMIC DNA]</scope>
    <source>
        <strain evidence="1 2">DSM 23019</strain>
    </source>
</reference>
<name>A0ABR5SPB4_9BACL</name>
<evidence type="ECO:0000313" key="1">
    <source>
        <dbReference type="EMBL" id="KWX71775.1"/>
    </source>
</evidence>
<accession>A0ABR5SPB4</accession>
<gene>
    <name evidence="1" type="ORF">AML91_21625</name>
</gene>
<dbReference type="EMBL" id="LIPY01000121">
    <property type="protein sequence ID" value="KWX71775.1"/>
    <property type="molecule type" value="Genomic_DNA"/>
</dbReference>
<evidence type="ECO:0000313" key="2">
    <source>
        <dbReference type="Proteomes" id="UP000070252"/>
    </source>
</evidence>